<protein>
    <submittedName>
        <fullName evidence="2">Uncharacterized protein</fullName>
    </submittedName>
</protein>
<organism evidence="2 3">
    <name type="scientific">Xanthoceras sorbifolium</name>
    <dbReference type="NCBI Taxonomy" id="99658"/>
    <lineage>
        <taxon>Eukaryota</taxon>
        <taxon>Viridiplantae</taxon>
        <taxon>Streptophyta</taxon>
        <taxon>Embryophyta</taxon>
        <taxon>Tracheophyta</taxon>
        <taxon>Spermatophyta</taxon>
        <taxon>Magnoliopsida</taxon>
        <taxon>eudicotyledons</taxon>
        <taxon>Gunneridae</taxon>
        <taxon>Pentapetalae</taxon>
        <taxon>rosids</taxon>
        <taxon>malvids</taxon>
        <taxon>Sapindales</taxon>
        <taxon>Sapindaceae</taxon>
        <taxon>Xanthoceroideae</taxon>
        <taxon>Xanthoceras</taxon>
    </lineage>
</organism>
<keyword evidence="3" id="KW-1185">Reference proteome</keyword>
<proteinExistence type="predicted"/>
<name>A0ABQ8IHA9_9ROSI</name>
<gene>
    <name evidence="2" type="ORF">JRO89_XS02G0289000</name>
</gene>
<keyword evidence="1" id="KW-0732">Signal</keyword>
<dbReference type="EMBL" id="JAFEMO010000002">
    <property type="protein sequence ID" value="KAH7576094.1"/>
    <property type="molecule type" value="Genomic_DNA"/>
</dbReference>
<dbReference type="Proteomes" id="UP000827721">
    <property type="component" value="Unassembled WGS sequence"/>
</dbReference>
<feature type="signal peptide" evidence="1">
    <location>
        <begin position="1"/>
        <end position="20"/>
    </location>
</feature>
<reference evidence="2 3" key="1">
    <citation type="submission" date="2021-02" db="EMBL/GenBank/DDBJ databases">
        <title>Plant Genome Project.</title>
        <authorList>
            <person name="Zhang R.-G."/>
        </authorList>
    </citation>
    <scope>NUCLEOTIDE SEQUENCE [LARGE SCALE GENOMIC DNA]</scope>
    <source>
        <tissue evidence="2">Leaves</tissue>
    </source>
</reference>
<sequence>MSCRLQTLFLLAYSLIRILQDCFYLRKYIEEKISADETLSWVEFHIGNGFAGTRLHRIDYIHLFFPVDKVYTSVS</sequence>
<evidence type="ECO:0000256" key="1">
    <source>
        <dbReference type="SAM" id="SignalP"/>
    </source>
</evidence>
<accession>A0ABQ8IHA9</accession>
<feature type="chain" id="PRO_5046379490" evidence="1">
    <location>
        <begin position="21"/>
        <end position="75"/>
    </location>
</feature>
<comment type="caution">
    <text evidence="2">The sequence shown here is derived from an EMBL/GenBank/DDBJ whole genome shotgun (WGS) entry which is preliminary data.</text>
</comment>
<evidence type="ECO:0000313" key="2">
    <source>
        <dbReference type="EMBL" id="KAH7576094.1"/>
    </source>
</evidence>
<evidence type="ECO:0000313" key="3">
    <source>
        <dbReference type="Proteomes" id="UP000827721"/>
    </source>
</evidence>